<reference evidence="1" key="1">
    <citation type="journal article" date="2023" name="Int. J. Syst. Evol. Microbiol.">
        <title>&lt;i&gt;Holtiella tumoricola&lt;/i&gt; gen. nov. sp. nov., isolated from a human clinical sample.</title>
        <authorList>
            <person name="Allen-Vercoe E."/>
            <person name="Daigneault M.C."/>
            <person name="Vancuren S.J."/>
            <person name="Cochrane K."/>
            <person name="O'Neal L.L."/>
            <person name="Sankaranarayanan K."/>
            <person name="Lawson P.A."/>
        </authorList>
    </citation>
    <scope>NUCLEOTIDE SEQUENCE</scope>
    <source>
        <strain evidence="1">CC70A</strain>
    </source>
</reference>
<dbReference type="Proteomes" id="UP001169242">
    <property type="component" value="Unassembled WGS sequence"/>
</dbReference>
<proteinExistence type="predicted"/>
<name>A0AA42DM01_9FIRM</name>
<accession>A0AA42DM01</accession>
<keyword evidence="2" id="KW-1185">Reference proteome</keyword>
<dbReference type="EMBL" id="JAQIFT010000039">
    <property type="protein sequence ID" value="MDA3731557.1"/>
    <property type="molecule type" value="Genomic_DNA"/>
</dbReference>
<dbReference type="AlphaFoldDB" id="A0AA42DM01"/>
<comment type="caution">
    <text evidence="1">The sequence shown here is derived from an EMBL/GenBank/DDBJ whole genome shotgun (WGS) entry which is preliminary data.</text>
</comment>
<evidence type="ECO:0000313" key="1">
    <source>
        <dbReference type="EMBL" id="MDA3731557.1"/>
    </source>
</evidence>
<evidence type="ECO:0000313" key="2">
    <source>
        <dbReference type="Proteomes" id="UP001169242"/>
    </source>
</evidence>
<organism evidence="1 2">
    <name type="scientific">Holtiella tumoricola</name>
    <dbReference type="NCBI Taxonomy" id="3018743"/>
    <lineage>
        <taxon>Bacteria</taxon>
        <taxon>Bacillati</taxon>
        <taxon>Bacillota</taxon>
        <taxon>Clostridia</taxon>
        <taxon>Lachnospirales</taxon>
        <taxon>Cellulosilyticaceae</taxon>
        <taxon>Holtiella</taxon>
    </lineage>
</organism>
<sequence>MKNKLKKLQRKLRKLKCDDNPYEWIEVSLIVRRINYQVNGANFTKDLNRLLSASDKKGKKSALLAKKLDRKIYLGK</sequence>
<gene>
    <name evidence="1" type="ORF">PBV87_08730</name>
</gene>
<dbReference type="RefSeq" id="WP_271011924.1">
    <property type="nucleotide sequence ID" value="NZ_JAQIFT010000039.1"/>
</dbReference>
<protein>
    <submittedName>
        <fullName evidence="1">Uncharacterized protein</fullName>
    </submittedName>
</protein>